<dbReference type="RefSeq" id="WP_252740728.1">
    <property type="nucleotide sequence ID" value="NZ_JAMXIB010000003.1"/>
</dbReference>
<protein>
    <submittedName>
        <fullName evidence="3">Uncharacterized protein</fullName>
    </submittedName>
</protein>
<dbReference type="Proteomes" id="UP001206312">
    <property type="component" value="Unassembled WGS sequence"/>
</dbReference>
<accession>A0ABT1AWB3</accession>
<reference evidence="3 4" key="1">
    <citation type="submission" date="2022-06" db="EMBL/GenBank/DDBJ databases">
        <authorList>
            <person name="Xuan X."/>
        </authorList>
    </citation>
    <scope>NUCLEOTIDE SEQUENCE [LARGE SCALE GENOMIC DNA]</scope>
    <source>
        <strain evidence="3 4">2V75</strain>
    </source>
</reference>
<keyword evidence="2" id="KW-0812">Transmembrane</keyword>
<sequence length="50" mass="5642">MDPMNTYLLVLASYAILYLLVSFVYRSFFQEPSPSGPVRESASDQRVGPE</sequence>
<keyword evidence="4" id="KW-1185">Reference proteome</keyword>
<evidence type="ECO:0000313" key="4">
    <source>
        <dbReference type="Proteomes" id="UP001206312"/>
    </source>
</evidence>
<evidence type="ECO:0000313" key="3">
    <source>
        <dbReference type="EMBL" id="MCO5724351.1"/>
    </source>
</evidence>
<gene>
    <name evidence="3" type="ORF">NG653_05760</name>
</gene>
<proteinExistence type="predicted"/>
<comment type="caution">
    <text evidence="3">The sequence shown here is derived from an EMBL/GenBank/DDBJ whole genome shotgun (WGS) entry which is preliminary data.</text>
</comment>
<keyword evidence="2" id="KW-0472">Membrane</keyword>
<feature type="transmembrane region" description="Helical" evidence="2">
    <location>
        <begin position="6"/>
        <end position="25"/>
    </location>
</feature>
<feature type="compositionally biased region" description="Basic and acidic residues" evidence="1">
    <location>
        <begin position="41"/>
        <end position="50"/>
    </location>
</feature>
<feature type="region of interest" description="Disordered" evidence="1">
    <location>
        <begin position="31"/>
        <end position="50"/>
    </location>
</feature>
<evidence type="ECO:0000256" key="1">
    <source>
        <dbReference type="SAM" id="MobiDB-lite"/>
    </source>
</evidence>
<keyword evidence="2" id="KW-1133">Transmembrane helix</keyword>
<name>A0ABT1AWB3_9FLAO</name>
<dbReference type="EMBL" id="JAMXIB010000003">
    <property type="protein sequence ID" value="MCO5724351.1"/>
    <property type="molecule type" value="Genomic_DNA"/>
</dbReference>
<organism evidence="3 4">
    <name type="scientific">Robiginitalea marina</name>
    <dbReference type="NCBI Taxonomy" id="2954105"/>
    <lineage>
        <taxon>Bacteria</taxon>
        <taxon>Pseudomonadati</taxon>
        <taxon>Bacteroidota</taxon>
        <taxon>Flavobacteriia</taxon>
        <taxon>Flavobacteriales</taxon>
        <taxon>Flavobacteriaceae</taxon>
        <taxon>Robiginitalea</taxon>
    </lineage>
</organism>
<evidence type="ECO:0000256" key="2">
    <source>
        <dbReference type="SAM" id="Phobius"/>
    </source>
</evidence>